<dbReference type="FunFam" id="1.10.510.10:FF:001019">
    <property type="entry name" value="G-type lectin S-receptor-like serine/threonine-protein kinase B120"/>
    <property type="match status" value="1"/>
</dbReference>
<feature type="signal peptide" evidence="15">
    <location>
        <begin position="1"/>
        <end position="28"/>
    </location>
</feature>
<dbReference type="PROSITE" id="PS00108">
    <property type="entry name" value="PROTEIN_KINASE_ST"/>
    <property type="match status" value="1"/>
</dbReference>
<evidence type="ECO:0000256" key="13">
    <source>
        <dbReference type="PROSITE-ProRule" id="PRU10141"/>
    </source>
</evidence>
<name>A0A9Q0QXQ1_9MAGN</name>
<dbReference type="Gene3D" id="1.10.510.10">
    <property type="entry name" value="Transferase(Phosphotransferase) domain 1"/>
    <property type="match status" value="1"/>
</dbReference>
<comment type="caution">
    <text evidence="17">The sequence shown here is derived from an EMBL/GenBank/DDBJ whole genome shotgun (WGS) entry which is preliminary data.</text>
</comment>
<dbReference type="Proteomes" id="UP001141806">
    <property type="component" value="Unassembled WGS sequence"/>
</dbReference>
<keyword evidence="9 13" id="KW-0067">ATP-binding</keyword>
<keyword evidence="2 14" id="KW-0723">Serine/threonine-protein kinase</keyword>
<dbReference type="GO" id="GO:0004674">
    <property type="term" value="F:protein serine/threonine kinase activity"/>
    <property type="evidence" value="ECO:0007669"/>
    <property type="project" value="UniProtKB-KW"/>
</dbReference>
<dbReference type="SUPFAM" id="SSF56112">
    <property type="entry name" value="Protein kinase-like (PK-like)"/>
    <property type="match status" value="1"/>
</dbReference>
<keyword evidence="11" id="KW-0472">Membrane</keyword>
<keyword evidence="4" id="KW-0812">Transmembrane</keyword>
<evidence type="ECO:0000256" key="6">
    <source>
        <dbReference type="ARBA" id="ARBA00022737"/>
    </source>
</evidence>
<evidence type="ECO:0000256" key="4">
    <source>
        <dbReference type="ARBA" id="ARBA00022692"/>
    </source>
</evidence>
<dbReference type="InterPro" id="IPR008271">
    <property type="entry name" value="Ser/Thr_kinase_AS"/>
</dbReference>
<keyword evidence="8" id="KW-0418">Kinase</keyword>
<feature type="chain" id="PRO_5040232688" description="Protein kinase domain-containing protein" evidence="15">
    <location>
        <begin position="29"/>
        <end position="260"/>
    </location>
</feature>
<dbReference type="InterPro" id="IPR017441">
    <property type="entry name" value="Protein_kinase_ATP_BS"/>
</dbReference>
<evidence type="ECO:0000313" key="17">
    <source>
        <dbReference type="EMBL" id="KAJ4975940.1"/>
    </source>
</evidence>
<dbReference type="InterPro" id="IPR011009">
    <property type="entry name" value="Kinase-like_dom_sf"/>
</dbReference>
<keyword evidence="18" id="KW-1185">Reference proteome</keyword>
<dbReference type="GO" id="GO:0005524">
    <property type="term" value="F:ATP binding"/>
    <property type="evidence" value="ECO:0007669"/>
    <property type="project" value="UniProtKB-UniRule"/>
</dbReference>
<keyword evidence="5 15" id="KW-0732">Signal</keyword>
<evidence type="ECO:0000256" key="14">
    <source>
        <dbReference type="RuleBase" id="RU000304"/>
    </source>
</evidence>
<protein>
    <recommendedName>
        <fullName evidence="16">Protein kinase domain-containing protein</fullName>
    </recommendedName>
</protein>
<gene>
    <name evidence="17" type="ORF">NE237_001046</name>
</gene>
<dbReference type="Gene3D" id="3.30.200.20">
    <property type="entry name" value="Phosphorylase Kinase, domain 1"/>
    <property type="match status" value="1"/>
</dbReference>
<comment type="similarity">
    <text evidence="14">Belongs to the protein kinase superfamily.</text>
</comment>
<proteinExistence type="inferred from homology"/>
<dbReference type="SMART" id="SM00220">
    <property type="entry name" value="S_TKc"/>
    <property type="match status" value="1"/>
</dbReference>
<evidence type="ECO:0000256" key="15">
    <source>
        <dbReference type="SAM" id="SignalP"/>
    </source>
</evidence>
<dbReference type="PANTHER" id="PTHR27002:SF1073">
    <property type="entry name" value="CYSTEINE-RICH RECEPTOR-LIKE PROTEIN KINASE 29"/>
    <property type="match status" value="1"/>
</dbReference>
<feature type="domain" description="Protein kinase" evidence="16">
    <location>
        <begin position="94"/>
        <end position="260"/>
    </location>
</feature>
<evidence type="ECO:0000256" key="8">
    <source>
        <dbReference type="ARBA" id="ARBA00022777"/>
    </source>
</evidence>
<evidence type="ECO:0000256" key="11">
    <source>
        <dbReference type="ARBA" id="ARBA00023136"/>
    </source>
</evidence>
<evidence type="ECO:0000256" key="5">
    <source>
        <dbReference type="ARBA" id="ARBA00022729"/>
    </source>
</evidence>
<evidence type="ECO:0000313" key="18">
    <source>
        <dbReference type="Proteomes" id="UP001141806"/>
    </source>
</evidence>
<evidence type="ECO:0000256" key="1">
    <source>
        <dbReference type="ARBA" id="ARBA00004167"/>
    </source>
</evidence>
<dbReference type="FunFam" id="3.30.200.20:FF:000142">
    <property type="entry name" value="Cysteine-rich receptor-like protein kinase 10"/>
    <property type="match status" value="1"/>
</dbReference>
<dbReference type="PROSITE" id="PS50011">
    <property type="entry name" value="PROTEIN_KINASE_DOM"/>
    <property type="match status" value="1"/>
</dbReference>
<sequence length="260" mass="29801">MFYSQFLLATWNHMDLITQVLVCCRCAALLCSDSSPGECCDMKLETVNPWGSFFNLSPLFNIDDQSDITNQSDITSADSLLFNFDTIRIATDDFSDKNKLGEGGFGAVYKGKLLDGRLVAVKRLSRHSKQGEIEFKNEVLLVAKLQHRNLVRLIGFCLKEEERLLIYEFVSNKSLDHFIFDPIQRSQLDWEERYRIIDGIARGLLYLHEDSRLKIIHRDLKAANVLLDDEMNPKIADFGLARLFVVDQTQEKTSRIVGTR</sequence>
<dbReference type="OrthoDB" id="2015071at2759"/>
<evidence type="ECO:0000259" key="16">
    <source>
        <dbReference type="PROSITE" id="PS50011"/>
    </source>
</evidence>
<keyword evidence="10" id="KW-1133">Transmembrane helix</keyword>
<dbReference type="PANTHER" id="PTHR27002">
    <property type="entry name" value="RECEPTOR-LIKE SERINE/THREONINE-PROTEIN KINASE SD1-8"/>
    <property type="match status" value="1"/>
</dbReference>
<dbReference type="EMBL" id="JAMYWD010000003">
    <property type="protein sequence ID" value="KAJ4975940.1"/>
    <property type="molecule type" value="Genomic_DNA"/>
</dbReference>
<keyword evidence="7 13" id="KW-0547">Nucleotide-binding</keyword>
<dbReference type="AlphaFoldDB" id="A0A9Q0QXQ1"/>
<comment type="subcellular location">
    <subcellularLocation>
        <location evidence="1">Membrane</location>
        <topology evidence="1">Single-pass membrane protein</topology>
    </subcellularLocation>
</comment>
<evidence type="ECO:0000256" key="12">
    <source>
        <dbReference type="ARBA" id="ARBA00023180"/>
    </source>
</evidence>
<evidence type="ECO:0000256" key="2">
    <source>
        <dbReference type="ARBA" id="ARBA00022527"/>
    </source>
</evidence>
<organism evidence="17 18">
    <name type="scientific">Protea cynaroides</name>
    <dbReference type="NCBI Taxonomy" id="273540"/>
    <lineage>
        <taxon>Eukaryota</taxon>
        <taxon>Viridiplantae</taxon>
        <taxon>Streptophyta</taxon>
        <taxon>Embryophyta</taxon>
        <taxon>Tracheophyta</taxon>
        <taxon>Spermatophyta</taxon>
        <taxon>Magnoliopsida</taxon>
        <taxon>Proteales</taxon>
        <taxon>Proteaceae</taxon>
        <taxon>Protea</taxon>
    </lineage>
</organism>
<reference evidence="17" key="1">
    <citation type="journal article" date="2023" name="Plant J.">
        <title>The genome of the king protea, Protea cynaroides.</title>
        <authorList>
            <person name="Chang J."/>
            <person name="Duong T.A."/>
            <person name="Schoeman C."/>
            <person name="Ma X."/>
            <person name="Roodt D."/>
            <person name="Barker N."/>
            <person name="Li Z."/>
            <person name="Van de Peer Y."/>
            <person name="Mizrachi E."/>
        </authorList>
    </citation>
    <scope>NUCLEOTIDE SEQUENCE</scope>
    <source>
        <tissue evidence="17">Young leaves</tissue>
    </source>
</reference>
<keyword evidence="6" id="KW-0677">Repeat</keyword>
<dbReference type="InterPro" id="IPR000719">
    <property type="entry name" value="Prot_kinase_dom"/>
</dbReference>
<keyword evidence="3" id="KW-0808">Transferase</keyword>
<evidence type="ECO:0000256" key="9">
    <source>
        <dbReference type="ARBA" id="ARBA00022840"/>
    </source>
</evidence>
<dbReference type="PROSITE" id="PS00107">
    <property type="entry name" value="PROTEIN_KINASE_ATP"/>
    <property type="match status" value="1"/>
</dbReference>
<keyword evidence="12" id="KW-0325">Glycoprotein</keyword>
<accession>A0A9Q0QXQ1</accession>
<evidence type="ECO:0000256" key="3">
    <source>
        <dbReference type="ARBA" id="ARBA00022679"/>
    </source>
</evidence>
<evidence type="ECO:0000256" key="10">
    <source>
        <dbReference type="ARBA" id="ARBA00022989"/>
    </source>
</evidence>
<feature type="binding site" evidence="13">
    <location>
        <position position="122"/>
    </location>
    <ligand>
        <name>ATP</name>
        <dbReference type="ChEBI" id="CHEBI:30616"/>
    </ligand>
</feature>
<evidence type="ECO:0000256" key="7">
    <source>
        <dbReference type="ARBA" id="ARBA00022741"/>
    </source>
</evidence>
<dbReference type="GO" id="GO:0005886">
    <property type="term" value="C:plasma membrane"/>
    <property type="evidence" value="ECO:0007669"/>
    <property type="project" value="TreeGrafter"/>
</dbReference>
<dbReference type="Pfam" id="PF00069">
    <property type="entry name" value="Pkinase"/>
    <property type="match status" value="1"/>
</dbReference>